<organism evidence="6 7">
    <name type="scientific">Dactylosporangium cerinum</name>
    <dbReference type="NCBI Taxonomy" id="1434730"/>
    <lineage>
        <taxon>Bacteria</taxon>
        <taxon>Bacillati</taxon>
        <taxon>Actinomycetota</taxon>
        <taxon>Actinomycetes</taxon>
        <taxon>Micromonosporales</taxon>
        <taxon>Micromonosporaceae</taxon>
        <taxon>Dactylosporangium</taxon>
    </lineage>
</organism>
<keyword evidence="3 5" id="KW-1133">Transmembrane helix</keyword>
<evidence type="ECO:0000256" key="1">
    <source>
        <dbReference type="ARBA" id="ARBA00004141"/>
    </source>
</evidence>
<feature type="transmembrane region" description="Helical" evidence="5">
    <location>
        <begin position="9"/>
        <end position="28"/>
    </location>
</feature>
<evidence type="ECO:0000256" key="2">
    <source>
        <dbReference type="ARBA" id="ARBA00022692"/>
    </source>
</evidence>
<evidence type="ECO:0000256" key="4">
    <source>
        <dbReference type="ARBA" id="ARBA00023136"/>
    </source>
</evidence>
<feature type="transmembrane region" description="Helical" evidence="5">
    <location>
        <begin position="34"/>
        <end position="52"/>
    </location>
</feature>
<keyword evidence="4 5" id="KW-0472">Membrane</keyword>
<comment type="caution">
    <text evidence="6">The sequence shown here is derived from an EMBL/GenBank/DDBJ whole genome shotgun (WGS) entry which is preliminary data.</text>
</comment>
<keyword evidence="7" id="KW-1185">Reference proteome</keyword>
<reference evidence="7" key="1">
    <citation type="journal article" date="2019" name="Int. J. Syst. Evol. Microbiol.">
        <title>The Global Catalogue of Microorganisms (GCM) 10K type strain sequencing project: providing services to taxonomists for standard genome sequencing and annotation.</title>
        <authorList>
            <consortium name="The Broad Institute Genomics Platform"/>
            <consortium name="The Broad Institute Genome Sequencing Center for Infectious Disease"/>
            <person name="Wu L."/>
            <person name="Ma J."/>
        </authorList>
    </citation>
    <scope>NUCLEOTIDE SEQUENCE [LARGE SCALE GENOMIC DNA]</scope>
    <source>
        <strain evidence="7">CGMCC 4.7152</strain>
    </source>
</reference>
<dbReference type="EMBL" id="JBHSIU010000113">
    <property type="protein sequence ID" value="MFC5007129.1"/>
    <property type="molecule type" value="Genomic_DNA"/>
</dbReference>
<dbReference type="Proteomes" id="UP001595912">
    <property type="component" value="Unassembled WGS sequence"/>
</dbReference>
<comment type="subcellular location">
    <subcellularLocation>
        <location evidence="1">Membrane</location>
        <topology evidence="1">Multi-pass membrane protein</topology>
    </subcellularLocation>
</comment>
<evidence type="ECO:0000256" key="3">
    <source>
        <dbReference type="ARBA" id="ARBA00022989"/>
    </source>
</evidence>
<evidence type="ECO:0000313" key="6">
    <source>
        <dbReference type="EMBL" id="MFC5007129.1"/>
    </source>
</evidence>
<protein>
    <recommendedName>
        <fullName evidence="8">Aquaporin</fullName>
    </recommendedName>
</protein>
<keyword evidence="2 5" id="KW-0812">Transmembrane</keyword>
<dbReference type="SUPFAM" id="SSF81338">
    <property type="entry name" value="Aquaporin-like"/>
    <property type="match status" value="1"/>
</dbReference>
<evidence type="ECO:0000313" key="7">
    <source>
        <dbReference type="Proteomes" id="UP001595912"/>
    </source>
</evidence>
<accession>A0ABV9WFI9</accession>
<evidence type="ECO:0000256" key="5">
    <source>
        <dbReference type="SAM" id="Phobius"/>
    </source>
</evidence>
<proteinExistence type="predicted"/>
<dbReference type="RefSeq" id="WP_380127783.1">
    <property type="nucleotide sequence ID" value="NZ_JBHSIU010000113.1"/>
</dbReference>
<name>A0ABV9WFI9_9ACTN</name>
<sequence>MFGSAVGPLGYAAYVTELIGTFFLVFTVGASVRIGSPLAPLAIGAILMVMIYA</sequence>
<evidence type="ECO:0008006" key="8">
    <source>
        <dbReference type="Google" id="ProtNLM"/>
    </source>
</evidence>
<dbReference type="InterPro" id="IPR023271">
    <property type="entry name" value="Aquaporin-like"/>
</dbReference>
<gene>
    <name evidence="6" type="ORF">ACFPIJ_56160</name>
</gene>